<dbReference type="eggNOG" id="ENOG5032Z6K">
    <property type="taxonomic scope" value="Bacteria"/>
</dbReference>
<gene>
    <name evidence="2" type="ordered locus">Ksed_10710</name>
</gene>
<organism evidence="2 3">
    <name type="scientific">Kytococcus sedentarius (strain ATCC 14392 / DSM 20547 / JCM 11482 / CCUG 33030 / NBRC 15357 / NCTC 11040 / CCM 314 / 541)</name>
    <name type="common">Micrococcus sedentarius</name>
    <dbReference type="NCBI Taxonomy" id="478801"/>
    <lineage>
        <taxon>Bacteria</taxon>
        <taxon>Bacillati</taxon>
        <taxon>Actinomycetota</taxon>
        <taxon>Actinomycetes</taxon>
        <taxon>Micrococcales</taxon>
        <taxon>Kytococcaceae</taxon>
        <taxon>Kytococcus</taxon>
    </lineage>
</organism>
<feature type="region of interest" description="Disordered" evidence="1">
    <location>
        <begin position="83"/>
        <end position="108"/>
    </location>
</feature>
<proteinExistence type="predicted"/>
<feature type="region of interest" description="Disordered" evidence="1">
    <location>
        <begin position="45"/>
        <end position="69"/>
    </location>
</feature>
<dbReference type="Pfam" id="PF09438">
    <property type="entry name" value="DUF2017"/>
    <property type="match status" value="1"/>
</dbReference>
<sequence>MARAFRWEGDAAVAHLDDVELGVLRESATAVVLLLGGIPGVDERVDPAAGGLRGGDRSDEAPAGEAEDQASVDARFEALTVGLHPSLPGQDDPGEPAAPGGLRRISPLDLLNQPGADPALHRLFPEAHPLHADIALEFADVAHAGIRRTKLTNLNALIAACDQAGETGVMALELDAARQVLAAMTDIRIVLADRLGIEEDGDAEQADARTAWLIRQAERGERLDEGEERDLQLGLHHGFLGWMQETLVEALMRR</sequence>
<accession>C7NGK7</accession>
<dbReference type="EMBL" id="CP001686">
    <property type="protein sequence ID" value="ACV06115.1"/>
    <property type="molecule type" value="Genomic_DNA"/>
</dbReference>
<protein>
    <submittedName>
        <fullName evidence="2">Uncharacterized protein</fullName>
    </submittedName>
</protein>
<dbReference type="HOGENOM" id="CLU_1093207_0_0_11"/>
<dbReference type="Proteomes" id="UP000006666">
    <property type="component" value="Chromosome"/>
</dbReference>
<dbReference type="RefSeq" id="WP_015779060.1">
    <property type="nucleotide sequence ID" value="NC_013169.1"/>
</dbReference>
<evidence type="ECO:0000313" key="3">
    <source>
        <dbReference type="Proteomes" id="UP000006666"/>
    </source>
</evidence>
<dbReference type="STRING" id="478801.Ksed_10710"/>
<dbReference type="KEGG" id="kse:Ksed_10710"/>
<dbReference type="InterPro" id="IPR018561">
    <property type="entry name" value="AosR"/>
</dbReference>
<reference evidence="2 3" key="1">
    <citation type="journal article" date="2009" name="Stand. Genomic Sci.">
        <title>Complete genome sequence of Kytococcus sedentarius type strain (541).</title>
        <authorList>
            <person name="Sims D."/>
            <person name="Brettin T."/>
            <person name="Detter J.C."/>
            <person name="Han C."/>
            <person name="Lapidus A."/>
            <person name="Copeland A."/>
            <person name="Glavina Del Rio T."/>
            <person name="Nolan M."/>
            <person name="Chen F."/>
            <person name="Lucas S."/>
            <person name="Tice H."/>
            <person name="Cheng J.F."/>
            <person name="Bruce D."/>
            <person name="Goodwin L."/>
            <person name="Pitluck S."/>
            <person name="Ovchinnikova G."/>
            <person name="Pati A."/>
            <person name="Ivanova N."/>
            <person name="Mavrommatis K."/>
            <person name="Chen A."/>
            <person name="Palaniappan K."/>
            <person name="D'haeseleer P."/>
            <person name="Chain P."/>
            <person name="Bristow J."/>
            <person name="Eisen J.A."/>
            <person name="Markowitz V."/>
            <person name="Hugenholtz P."/>
            <person name="Schneider S."/>
            <person name="Goker M."/>
            <person name="Pukall R."/>
            <person name="Kyrpides N.C."/>
            <person name="Klenk H.P."/>
        </authorList>
    </citation>
    <scope>NUCLEOTIDE SEQUENCE [LARGE SCALE GENOMIC DNA]</scope>
    <source>
        <strain evidence="3">ATCC 14392 / DSM 20547 / JCM 11482 / CCUG 33030 / NBRC 15357 / NCTC 11040 / CCM 314 / 541</strain>
    </source>
</reference>
<name>C7NGK7_KYTSD</name>
<evidence type="ECO:0000313" key="2">
    <source>
        <dbReference type="EMBL" id="ACV06115.1"/>
    </source>
</evidence>
<dbReference type="AlphaFoldDB" id="C7NGK7"/>
<keyword evidence="3" id="KW-1185">Reference proteome</keyword>
<evidence type="ECO:0000256" key="1">
    <source>
        <dbReference type="SAM" id="MobiDB-lite"/>
    </source>
</evidence>